<evidence type="ECO:0000256" key="2">
    <source>
        <dbReference type="SAM" id="MobiDB-lite"/>
    </source>
</evidence>
<evidence type="ECO:0000313" key="3">
    <source>
        <dbReference type="Ensembl" id="ENSSVLP00005021293.1"/>
    </source>
</evidence>
<comment type="similarity">
    <text evidence="1">Belongs to the CTAG/PCC1 family.</text>
</comment>
<dbReference type="Pfam" id="PF09341">
    <property type="entry name" value="Pcc1"/>
    <property type="match status" value="1"/>
</dbReference>
<evidence type="ECO:0000313" key="4">
    <source>
        <dbReference type="Proteomes" id="UP000694564"/>
    </source>
</evidence>
<name>A0A8D2DAQ2_SCIVU</name>
<protein>
    <submittedName>
        <fullName evidence="3">Uncharacterized protein</fullName>
    </submittedName>
</protein>
<dbReference type="PANTHER" id="PTHR31283">
    <property type="entry name" value="EKC/KEOPS COMPLEX SUBUNIT PCC1 FAMILY MEMBER"/>
    <property type="match status" value="1"/>
</dbReference>
<dbReference type="Gene3D" id="3.30.310.50">
    <property type="entry name" value="Alpha-D-phosphohexomutase, C-terminal domain"/>
    <property type="match status" value="1"/>
</dbReference>
<reference evidence="3" key="2">
    <citation type="submission" date="2025-09" db="UniProtKB">
        <authorList>
            <consortium name="Ensembl"/>
        </authorList>
    </citation>
    <scope>IDENTIFICATION</scope>
</reference>
<dbReference type="Proteomes" id="UP000694564">
    <property type="component" value="Chromosome X"/>
</dbReference>
<dbReference type="InterPro" id="IPR015419">
    <property type="entry name" value="CTAG/Pcc1"/>
</dbReference>
<feature type="compositionally biased region" description="Gly residues" evidence="2">
    <location>
        <begin position="1"/>
        <end position="12"/>
    </location>
</feature>
<feature type="region of interest" description="Disordered" evidence="2">
    <location>
        <begin position="1"/>
        <end position="43"/>
    </location>
</feature>
<dbReference type="PANTHER" id="PTHR31283:SF5">
    <property type="entry name" value="EKC_KEOPS COMPLEX SUBUNIT LAGE3"/>
    <property type="match status" value="1"/>
</dbReference>
<reference evidence="3" key="1">
    <citation type="submission" date="2025-08" db="UniProtKB">
        <authorList>
            <consortium name="Ensembl"/>
        </authorList>
    </citation>
    <scope>IDENTIFICATION</scope>
</reference>
<evidence type="ECO:0000256" key="1">
    <source>
        <dbReference type="ARBA" id="ARBA00007073"/>
    </source>
</evidence>
<keyword evidence="4" id="KW-1185">Reference proteome</keyword>
<organism evidence="3 4">
    <name type="scientific">Sciurus vulgaris</name>
    <name type="common">Eurasian red squirrel</name>
    <dbReference type="NCBI Taxonomy" id="55149"/>
    <lineage>
        <taxon>Eukaryota</taxon>
        <taxon>Metazoa</taxon>
        <taxon>Chordata</taxon>
        <taxon>Craniata</taxon>
        <taxon>Vertebrata</taxon>
        <taxon>Euteleostomi</taxon>
        <taxon>Mammalia</taxon>
        <taxon>Eutheria</taxon>
        <taxon>Euarchontoglires</taxon>
        <taxon>Glires</taxon>
        <taxon>Rodentia</taxon>
        <taxon>Sciuromorpha</taxon>
        <taxon>Sciuridae</taxon>
        <taxon>Sciurinae</taxon>
        <taxon>Sciurini</taxon>
        <taxon>Sciurus</taxon>
    </lineage>
</organism>
<dbReference type="OrthoDB" id="9629153at2759"/>
<dbReference type="Ensembl" id="ENSSVLT00005023720.1">
    <property type="protein sequence ID" value="ENSSVLP00005021293.1"/>
    <property type="gene ID" value="ENSSVLG00005016985.1"/>
</dbReference>
<sequence>MEAPGGGAGGAAGPDNDRGGNRILSGQGGPEIQDVGVSGGIGPEDASVGGIPHVGLAPPARDRGNINRGSCLNHFSTSTLKVPFLCPIEAEVAQRSLAPYEEHPAVHRELTVDGSFLIVSVLEGGCWIAEDPRSLQSSFTSFLDHLSQLLKTMQHFGPLFPPASLLGKGG</sequence>
<dbReference type="GeneTree" id="ENSGT01030000238159"/>
<dbReference type="GO" id="GO:0000408">
    <property type="term" value="C:EKC/KEOPS complex"/>
    <property type="evidence" value="ECO:0007669"/>
    <property type="project" value="TreeGrafter"/>
</dbReference>
<dbReference type="AlphaFoldDB" id="A0A8D2DAQ2"/>
<dbReference type="GO" id="GO:0070525">
    <property type="term" value="P:tRNA threonylcarbamoyladenosine metabolic process"/>
    <property type="evidence" value="ECO:0007669"/>
    <property type="project" value="TreeGrafter"/>
</dbReference>
<accession>A0A8D2DAQ2</accession>
<proteinExistence type="inferred from homology"/>